<dbReference type="Proteomes" id="UP001464891">
    <property type="component" value="Unassembled WGS sequence"/>
</dbReference>
<gene>
    <name evidence="1" type="ORF">NC998_29355</name>
</gene>
<evidence type="ECO:0000313" key="1">
    <source>
        <dbReference type="EMBL" id="MEP0821151.1"/>
    </source>
</evidence>
<dbReference type="RefSeq" id="WP_199299341.1">
    <property type="nucleotide sequence ID" value="NZ_JAMPKM010000077.1"/>
</dbReference>
<organism evidence="1 2">
    <name type="scientific">Trichocoleus desertorum GB2-A4</name>
    <dbReference type="NCBI Taxonomy" id="2933944"/>
    <lineage>
        <taxon>Bacteria</taxon>
        <taxon>Bacillati</taxon>
        <taxon>Cyanobacteriota</taxon>
        <taxon>Cyanophyceae</taxon>
        <taxon>Leptolyngbyales</taxon>
        <taxon>Trichocoleusaceae</taxon>
        <taxon>Trichocoleus</taxon>
    </lineage>
</organism>
<accession>A0ABV0JJE6</accession>
<keyword evidence="2" id="KW-1185">Reference proteome</keyword>
<comment type="caution">
    <text evidence="1">The sequence shown here is derived from an EMBL/GenBank/DDBJ whole genome shotgun (WGS) entry which is preliminary data.</text>
</comment>
<dbReference type="EMBL" id="JAMPKM010000077">
    <property type="protein sequence ID" value="MEP0821151.1"/>
    <property type="molecule type" value="Genomic_DNA"/>
</dbReference>
<protein>
    <submittedName>
        <fullName evidence="1">DUF4336 domain-containing protein</fullName>
    </submittedName>
</protein>
<reference evidence="1 2" key="1">
    <citation type="submission" date="2022-04" db="EMBL/GenBank/DDBJ databases">
        <title>Positive selection, recombination, and allopatry shape intraspecific diversity of widespread and dominant cyanobacteria.</title>
        <authorList>
            <person name="Wei J."/>
            <person name="Shu W."/>
            <person name="Hu C."/>
        </authorList>
    </citation>
    <scope>NUCLEOTIDE SEQUENCE [LARGE SCALE GENOMIC DNA]</scope>
    <source>
        <strain evidence="1 2">GB2-A4</strain>
    </source>
</reference>
<evidence type="ECO:0000313" key="2">
    <source>
        <dbReference type="Proteomes" id="UP001464891"/>
    </source>
</evidence>
<sequence length="77" mass="9061">MEEVVFFHRRSATLILADLIENFELNKVSQRLYWLLKLGGIADPDGKISLDLRMTFLGKREQARSCLKRILQWNPEK</sequence>
<name>A0ABV0JJE6_9CYAN</name>
<proteinExistence type="predicted"/>